<keyword evidence="4" id="KW-1185">Reference proteome</keyword>
<proteinExistence type="predicted"/>
<dbReference type="SUPFAM" id="SSF48726">
    <property type="entry name" value="Immunoglobulin"/>
    <property type="match status" value="1"/>
</dbReference>
<evidence type="ECO:0000259" key="2">
    <source>
        <dbReference type="PROSITE" id="PS50835"/>
    </source>
</evidence>
<evidence type="ECO:0000313" key="4">
    <source>
        <dbReference type="Proteomes" id="UP000299102"/>
    </source>
</evidence>
<dbReference type="PROSITE" id="PS50835">
    <property type="entry name" value="IG_LIKE"/>
    <property type="match status" value="1"/>
</dbReference>
<dbReference type="OrthoDB" id="6431884at2759"/>
<dbReference type="Gene3D" id="2.60.40.10">
    <property type="entry name" value="Immunoglobulins"/>
    <property type="match status" value="1"/>
</dbReference>
<dbReference type="Proteomes" id="UP000299102">
    <property type="component" value="Unassembled WGS sequence"/>
</dbReference>
<dbReference type="InterPro" id="IPR036179">
    <property type="entry name" value="Ig-like_dom_sf"/>
</dbReference>
<comment type="caution">
    <text evidence="3">The sequence shown here is derived from an EMBL/GenBank/DDBJ whole genome shotgun (WGS) entry which is preliminary data.</text>
</comment>
<feature type="domain" description="Ig-like" evidence="2">
    <location>
        <begin position="1"/>
        <end position="152"/>
    </location>
</feature>
<feature type="compositionally biased region" description="Low complexity" evidence="1">
    <location>
        <begin position="231"/>
        <end position="247"/>
    </location>
</feature>
<dbReference type="AlphaFoldDB" id="A0A4C1XR29"/>
<evidence type="ECO:0000256" key="1">
    <source>
        <dbReference type="SAM" id="MobiDB-lite"/>
    </source>
</evidence>
<evidence type="ECO:0000313" key="3">
    <source>
        <dbReference type="EMBL" id="GBP65503.1"/>
    </source>
</evidence>
<dbReference type="InterPro" id="IPR013783">
    <property type="entry name" value="Ig-like_fold"/>
</dbReference>
<gene>
    <name evidence="3" type="ORF">EVAR_38842_1</name>
</gene>
<protein>
    <recommendedName>
        <fullName evidence="2">Ig-like domain-containing protein</fullName>
    </recommendedName>
</protein>
<sequence length="247" mass="27448">MGRKATLPCDIQPLEMGDQVSMVLWFKESDGEPLYSCTPVATCEAPAAINKPVHRNSVHHCAHTLQESVVRGDREENPKCRFTRGYDVRGRLASHPKLWSSPNGFGSRAFFRASAAPAALLVDNVLAADAGLYRCRVDFKNSPTRNLRLNFTVIKMSNGISFISISKSDEKKKWWSDRANKKKQFSSKNCVYLPSRWMTGPVSKCSRRVAAQVAPPPARRQEDDLKIPVIRRGAPRSAAARPPAAQS</sequence>
<name>A0A4C1XR29_EUMVA</name>
<organism evidence="3 4">
    <name type="scientific">Eumeta variegata</name>
    <name type="common">Bagworm moth</name>
    <name type="synonym">Eumeta japonica</name>
    <dbReference type="NCBI Taxonomy" id="151549"/>
    <lineage>
        <taxon>Eukaryota</taxon>
        <taxon>Metazoa</taxon>
        <taxon>Ecdysozoa</taxon>
        <taxon>Arthropoda</taxon>
        <taxon>Hexapoda</taxon>
        <taxon>Insecta</taxon>
        <taxon>Pterygota</taxon>
        <taxon>Neoptera</taxon>
        <taxon>Endopterygota</taxon>
        <taxon>Lepidoptera</taxon>
        <taxon>Glossata</taxon>
        <taxon>Ditrysia</taxon>
        <taxon>Tineoidea</taxon>
        <taxon>Psychidae</taxon>
        <taxon>Oiketicinae</taxon>
        <taxon>Eumeta</taxon>
    </lineage>
</organism>
<feature type="region of interest" description="Disordered" evidence="1">
    <location>
        <begin position="210"/>
        <end position="247"/>
    </location>
</feature>
<reference evidence="3 4" key="1">
    <citation type="journal article" date="2019" name="Commun. Biol.">
        <title>The bagworm genome reveals a unique fibroin gene that provides high tensile strength.</title>
        <authorList>
            <person name="Kono N."/>
            <person name="Nakamura H."/>
            <person name="Ohtoshi R."/>
            <person name="Tomita M."/>
            <person name="Numata K."/>
            <person name="Arakawa K."/>
        </authorList>
    </citation>
    <scope>NUCLEOTIDE SEQUENCE [LARGE SCALE GENOMIC DNA]</scope>
</reference>
<dbReference type="PANTHER" id="PTHR23278:SF28">
    <property type="entry name" value="SIDESTEP IV, ISOFORM C"/>
    <property type="match status" value="1"/>
</dbReference>
<dbReference type="PANTHER" id="PTHR23278">
    <property type="entry name" value="SIDESTEP PROTEIN"/>
    <property type="match status" value="1"/>
</dbReference>
<dbReference type="EMBL" id="BGZK01000930">
    <property type="protein sequence ID" value="GBP65503.1"/>
    <property type="molecule type" value="Genomic_DNA"/>
</dbReference>
<dbReference type="InterPro" id="IPR007110">
    <property type="entry name" value="Ig-like_dom"/>
</dbReference>
<dbReference type="STRING" id="151549.A0A4C1XR29"/>
<accession>A0A4C1XR29</accession>